<feature type="region of interest" description="Disordered" evidence="2">
    <location>
        <begin position="790"/>
        <end position="824"/>
    </location>
</feature>
<dbReference type="InterPro" id="IPR029060">
    <property type="entry name" value="PIN-like_dom_sf"/>
</dbReference>
<feature type="region of interest" description="Disordered" evidence="2">
    <location>
        <begin position="387"/>
        <end position="420"/>
    </location>
</feature>
<comment type="similarity">
    <text evidence="1">Belongs to the asteroid family.</text>
</comment>
<dbReference type="AlphaFoldDB" id="A0A1Y2H7D3"/>
<dbReference type="PANTHER" id="PTHR15665:SF1">
    <property type="entry name" value="PROTEIN ASTEROID HOMOLOG 1"/>
    <property type="match status" value="1"/>
</dbReference>
<dbReference type="EMBL" id="MCFL01000085">
    <property type="protein sequence ID" value="ORZ30425.1"/>
    <property type="molecule type" value="Genomic_DNA"/>
</dbReference>
<feature type="compositionally biased region" description="Basic and acidic residues" evidence="2">
    <location>
        <begin position="354"/>
        <end position="374"/>
    </location>
</feature>
<feature type="compositionally biased region" description="Basic and acidic residues" evidence="2">
    <location>
        <begin position="573"/>
        <end position="584"/>
    </location>
</feature>
<organism evidence="3 4">
    <name type="scientific">Catenaria anguillulae PL171</name>
    <dbReference type="NCBI Taxonomy" id="765915"/>
    <lineage>
        <taxon>Eukaryota</taxon>
        <taxon>Fungi</taxon>
        <taxon>Fungi incertae sedis</taxon>
        <taxon>Blastocladiomycota</taxon>
        <taxon>Blastocladiomycetes</taxon>
        <taxon>Blastocladiales</taxon>
        <taxon>Catenariaceae</taxon>
        <taxon>Catenaria</taxon>
    </lineage>
</organism>
<dbReference type="OrthoDB" id="25987at2759"/>
<feature type="compositionally biased region" description="Basic residues" evidence="2">
    <location>
        <begin position="596"/>
        <end position="608"/>
    </location>
</feature>
<reference evidence="3 4" key="1">
    <citation type="submission" date="2016-07" db="EMBL/GenBank/DDBJ databases">
        <title>Pervasive Adenine N6-methylation of Active Genes in Fungi.</title>
        <authorList>
            <consortium name="DOE Joint Genome Institute"/>
            <person name="Mondo S.J."/>
            <person name="Dannebaum R.O."/>
            <person name="Kuo R.C."/>
            <person name="Labutti K."/>
            <person name="Haridas S."/>
            <person name="Kuo A."/>
            <person name="Salamov A."/>
            <person name="Ahrendt S.R."/>
            <person name="Lipzen A."/>
            <person name="Sullivan W."/>
            <person name="Andreopoulos W.B."/>
            <person name="Clum A."/>
            <person name="Lindquist E."/>
            <person name="Daum C."/>
            <person name="Ramamoorthy G.K."/>
            <person name="Gryganskyi A."/>
            <person name="Culley D."/>
            <person name="Magnuson J.K."/>
            <person name="James T.Y."/>
            <person name="O'Malley M.A."/>
            <person name="Stajich J.E."/>
            <person name="Spatafora J.W."/>
            <person name="Visel A."/>
            <person name="Grigoriev I.V."/>
        </authorList>
    </citation>
    <scope>NUCLEOTIDE SEQUENCE [LARGE SCALE GENOMIC DNA]</scope>
    <source>
        <strain evidence="3 4">PL171</strain>
    </source>
</reference>
<feature type="region of interest" description="Disordered" evidence="2">
    <location>
        <begin position="337"/>
        <end position="375"/>
    </location>
</feature>
<evidence type="ECO:0000313" key="4">
    <source>
        <dbReference type="Proteomes" id="UP000193411"/>
    </source>
</evidence>
<evidence type="ECO:0000313" key="3">
    <source>
        <dbReference type="EMBL" id="ORZ30425.1"/>
    </source>
</evidence>
<dbReference type="PANTHER" id="PTHR15665">
    <property type="entry name" value="ASTEROID PROTEIN"/>
    <property type="match status" value="1"/>
</dbReference>
<dbReference type="Proteomes" id="UP000193411">
    <property type="component" value="Unassembled WGS sequence"/>
</dbReference>
<name>A0A1Y2H7D3_9FUNG</name>
<comment type="caution">
    <text evidence="3">The sequence shown here is derived from an EMBL/GenBank/DDBJ whole genome shotgun (WGS) entry which is preliminary data.</text>
</comment>
<dbReference type="Gene3D" id="3.40.50.1010">
    <property type="entry name" value="5'-nuclease"/>
    <property type="match status" value="1"/>
</dbReference>
<sequence>MGVTGLTGFIDHHALVRNLTFSKALRDTDADAETHPHRLVIDGSSLVHHLYFCNLDWAMGGQYHAMILLLDRFFGHLAAAGIEVAMVVFDGGRATATKELVRINRDTKRAEHSYHAMKAIAVQPLVHLRQGLPVLATGETSSRNRRSFGTDPTLPVLAISLAMRHMRDELKVPVRVAEGEADRLVALEANRLDAYALGNDSDYYIYALTRGYIRLESVPFDGLDAVGTPMDNDKPLMVQVFTPNLLASTFNTLNPHWFPVLACALGNDYVPEEMFASAILRLWHTSTRNLSATQRTRTVGQFLRDRVAAAGLSPASDPVEALVPYVLQYIARNPAMAAGGQHPRRTVPTPMTRAEQKRRERKVAESKKLKEKEAAVPVLKRKPKVLSFDDFDSDSDKEDGGTGGDGDEDVYQEPPHSDDELGTVSALKEEFPDLAAAAAASHVDWKSADPKDLALWAAYHPVYQLVVGGIREYLLDNADADQEEHSKMAAHLPAAVIQAHREGRLAPGVPDIVLFKSFICKPVLEDINRGASVWSASRAVRVAAYRKLGVRGDVIEHGRFHPGSVVLGKKTAHVQDEPSVDEHNLVAPFPTQARPSSKHSRSRSRSPSRRTLDATQTLLLSLSNVLLASLVPTDPPHLAPTLDLMLATLCAHALPVLAKDLYYVRITARGQHWASTLDSMLVSMYTDPDLARAITLPMVDHPAVHYYLARIAPLAHGVGGEDRTRIIELVNASVPEANALEMADHVATIQEWARGTLVPAREPRVWERDEARVPEDGKLPLNAEQSVIVGADGRPSPGKARGASGLTGKRNRTAQGGAAGEKGKDTLAKLGLAHLFKY</sequence>
<evidence type="ECO:0000256" key="1">
    <source>
        <dbReference type="ARBA" id="ARBA00007398"/>
    </source>
</evidence>
<proteinExistence type="inferred from homology"/>
<accession>A0A1Y2H7D3</accession>
<keyword evidence="4" id="KW-1185">Reference proteome</keyword>
<dbReference type="STRING" id="765915.A0A1Y2H7D3"/>
<dbReference type="InterPro" id="IPR026832">
    <property type="entry name" value="Asteroid"/>
</dbReference>
<protein>
    <submittedName>
        <fullName evidence="3">Uncharacterized protein</fullName>
    </submittedName>
</protein>
<evidence type="ECO:0000256" key="2">
    <source>
        <dbReference type="SAM" id="MobiDB-lite"/>
    </source>
</evidence>
<feature type="region of interest" description="Disordered" evidence="2">
    <location>
        <begin position="571"/>
        <end position="611"/>
    </location>
</feature>
<gene>
    <name evidence="3" type="ORF">BCR44DRAFT_64891</name>
</gene>
<dbReference type="SUPFAM" id="SSF88723">
    <property type="entry name" value="PIN domain-like"/>
    <property type="match status" value="1"/>
</dbReference>